<dbReference type="Proteomes" id="UP000828048">
    <property type="component" value="Chromosome 1"/>
</dbReference>
<dbReference type="EMBL" id="CM037151">
    <property type="protein sequence ID" value="KAH7844724.1"/>
    <property type="molecule type" value="Genomic_DNA"/>
</dbReference>
<reference evidence="1 2" key="1">
    <citation type="journal article" date="2021" name="Hortic Res">
        <title>High-quality reference genome and annotation aids understanding of berry development for evergreen blueberry (Vaccinium darrowii).</title>
        <authorList>
            <person name="Yu J."/>
            <person name="Hulse-Kemp A.M."/>
            <person name="Babiker E."/>
            <person name="Staton M."/>
        </authorList>
    </citation>
    <scope>NUCLEOTIDE SEQUENCE [LARGE SCALE GENOMIC DNA]</scope>
    <source>
        <strain evidence="2">cv. NJ 8807/NJ 8810</strain>
        <tissue evidence="1">Young leaf</tissue>
    </source>
</reference>
<accession>A0ACB7XUF2</accession>
<evidence type="ECO:0000313" key="2">
    <source>
        <dbReference type="Proteomes" id="UP000828048"/>
    </source>
</evidence>
<organism evidence="1 2">
    <name type="scientific">Vaccinium darrowii</name>
    <dbReference type="NCBI Taxonomy" id="229202"/>
    <lineage>
        <taxon>Eukaryota</taxon>
        <taxon>Viridiplantae</taxon>
        <taxon>Streptophyta</taxon>
        <taxon>Embryophyta</taxon>
        <taxon>Tracheophyta</taxon>
        <taxon>Spermatophyta</taxon>
        <taxon>Magnoliopsida</taxon>
        <taxon>eudicotyledons</taxon>
        <taxon>Gunneridae</taxon>
        <taxon>Pentapetalae</taxon>
        <taxon>asterids</taxon>
        <taxon>Ericales</taxon>
        <taxon>Ericaceae</taxon>
        <taxon>Vaccinioideae</taxon>
        <taxon>Vaccinieae</taxon>
        <taxon>Vaccinium</taxon>
    </lineage>
</organism>
<keyword evidence="2" id="KW-1185">Reference proteome</keyword>
<protein>
    <submittedName>
        <fullName evidence="1">Uncharacterized protein</fullName>
    </submittedName>
</protein>
<sequence length="189" mass="21298">MGTGKKKIEIKRREKQEERMVTFSKRRKGLFKKAHELHSLTGADIAVVAFSPAGRPFTHGEPSFDATIDKYLNIKAQSNESGGGGECNSKVKEEMMMMKSWLEGVKVEAYESVEDLVSVKNVVEEMREKVLFRLLQIDEDFVGSLLVFGSSPLKGKRVHSHVSTHAVLTRLEALILPFGPQPTSRRYYL</sequence>
<evidence type="ECO:0000313" key="1">
    <source>
        <dbReference type="EMBL" id="KAH7844724.1"/>
    </source>
</evidence>
<name>A0ACB7XUF2_9ERIC</name>
<comment type="caution">
    <text evidence="1">The sequence shown here is derived from an EMBL/GenBank/DDBJ whole genome shotgun (WGS) entry which is preliminary data.</text>
</comment>
<gene>
    <name evidence="1" type="ORF">Vadar_031012</name>
</gene>
<proteinExistence type="predicted"/>